<dbReference type="InterPro" id="IPR047589">
    <property type="entry name" value="DUF11_rpt"/>
</dbReference>
<dbReference type="OrthoDB" id="148152at2157"/>
<evidence type="ECO:0000259" key="1">
    <source>
        <dbReference type="Pfam" id="PF01345"/>
    </source>
</evidence>
<sequence length="1832" mass="197134">MEMETNSLLMGSDRITRRSGKRGAISPFTFALLLIIFLLFPGVYAEVPAAYYAGETYTFTTDLDPDLFIFDWEASCCSDPACCDDPSCCGTKSCGSHEGASGHQFVWTAPDVNCPTNVTVSVLAGVKAYPACNGLALINLTIQPQTCSITVIKETEPLGDPEAFNLRLSYGPTEFTLAGGEAETFGGLPPGSYVIGEEEALGWDLSSIGVEGAASAQYSSDATSWHDDFSSGDGFIKVTIAPGETARVNFTNIKLGSIVVGKVTEPKGSGEVFEFEASYADQKILLKDGETNASVLLVPGTYTIEEIIPEGWTLADINGAASIEGSKATVNLGPGETATVNFTNIKLGSIVVGKVTEQKGSGEVFEFAASYADQKILLKDGETNASGLLVPGTYTIEEIIPEGWTLADVNGAASIEGSKATVDLGPGETATVNFINKRGGSVEVTKVVNWSSYPFDHRALVDTGFEICIENESWKSCKTVGSDGGVLAWNDLAPGVYNVSEKENGLVWTVTVEGSPFIIDGLTDAVKQVMITNEYTDPEQLNPGLEVTKTASPTAGVPHTEVTFTIVVRNTGKVPLALEVNDTLPAGMSYISASPAPDRVIENADGTTEIFWDGLGALGPGNETTILVVAEIGEDIPTSAPSAEGLTVLGSSDLGTGADLAGEEVLWVQQVGRGGLADTIEGLIWLRVRLEVEMAKMIELSRRFDPGSTGVVFDEREGDLPGVLVKNYTRPATDERLVLFVDAAGNITRSEYYNPEMDSVLTSEYGADGALVAESLLSVSMLERLRIDYDTPAPGYRTRTVTDYKTGDTLIERVDPTGEVIQRDYRRTPGIPKEKQFRLRNAVTAAGRSDRGDVTDSDYADVTVAYLSELRLTKVASPIPAAVGTVITYSYAVENVGGTTIANITLFDDRLDRLIDLNRTTLKPDEAAGGTADYTVVTADLPGPIENKATVTGTDPQGDEIADEDTATVPLYAFAADIDLIKTPDRTNVTVGEVVTYSFVVQNVGIAPVEGLLLYDDRLDRFIELNRTALKPGEIAVGTADYTILPEDIPRVVNNATVTGVAVSEMDDSEQPVSAEDSAVVNVTGADNKTKPPSDLTVTKTALQKAVRPGDEVTYNITVCGPAGTRVNVRDLFDRPVEFVCAEPRPLKIGDRWQEWNLTLPGGNNTTCATIILHIKTLRKEFTFEMEQGVSGEGFVKVANDYNTEPPSYTLTNVVTATDLNKTNNTDTDTETVLVSEAGTELSTREHGSGRYDSDEVLRMRTENKSISMEKEVSAAYAPTTLGLYNGRVLDYSSRWSQEARAKNRVTGASMTESYRYATSIDRESRIFLDRNESVMEIDAEFDGVAQFGFFKMPSNSSGPRSKPTFEMEESYAGSFKVLQRVDEYGRGVSYEKSASGSGLVVGDRRVGSSQRSYEAGAGSYESEEIIETGTNYIAKDINVTSAPASLNLTNSTNINAAMRWKEGIYSRAEGVSYIGEEYYSIDRLEREATFRGLNDLSSEADFSGAARYRVVVANRSKGAGSEGEGDLPLIDYDEVYSGDYSVARKIVLSGVPKYDHPHLSISKIGEADKNSSQVRYAITVTNDGNAPLEDITVEDVFPPRTSYISSSLRPEIAADRAVWSVSPLGAGGRFEIELVLEVIEDGGSLVNVVKATASAGNDTHLTASNFSVLEAGWLSCCPAEIFASKTGSVDPVLENIITYRLTVQNLQNETVVANIVDTLPSGLSLLGASVMPAEYDRSRGRISWVIADLNPREVRTIEYLVEARTRGRFLNVAEVEAYTLGGTELGIVSISAVVDVGDFEEAEEVPAGWMPPDWELKYSPMTYDMTCEGPG</sequence>
<dbReference type="HOGENOM" id="CLU_237328_0_0_2"/>
<dbReference type="Proteomes" id="UP000005877">
    <property type="component" value="Chromosome"/>
</dbReference>
<feature type="domain" description="DUF11" evidence="1">
    <location>
        <begin position="545"/>
        <end position="633"/>
    </location>
</feature>
<evidence type="ECO:0000313" key="3">
    <source>
        <dbReference type="EMBL" id="AET63947.1"/>
    </source>
</evidence>
<dbReference type="KEGG" id="mhi:Mhar_0569"/>
<feature type="domain" description="DUF7507" evidence="2">
    <location>
        <begin position="869"/>
        <end position="963"/>
    </location>
</feature>
<reference evidence="3 4" key="1">
    <citation type="journal article" date="2012" name="PLoS ONE">
        <title>The genome characteristics and predicted function of methyl-group oxidation pathway in the obligate aceticlastic methanogens, Methanosaeta spp.</title>
        <authorList>
            <person name="Zhu J."/>
            <person name="Zheng H."/>
            <person name="Ai G."/>
            <person name="Zhang G."/>
            <person name="Liu D."/>
            <person name="Liu X."/>
            <person name="Dong X."/>
        </authorList>
    </citation>
    <scope>NUCLEOTIDE SEQUENCE [LARGE SCALE GENOMIC DNA]</scope>
    <source>
        <strain evidence="3 4">6Ac</strain>
    </source>
</reference>
<gene>
    <name evidence="3" type="ordered locus">Mhar_0569</name>
</gene>
<dbReference type="STRING" id="1110509.Mhar_0569"/>
<name>G7WNH1_METH6</name>
<dbReference type="EMBL" id="CP003117">
    <property type="protein sequence ID" value="AET63947.1"/>
    <property type="molecule type" value="Genomic_DNA"/>
</dbReference>
<dbReference type="InterPro" id="IPR001434">
    <property type="entry name" value="OmcB-like_DUF11"/>
</dbReference>
<dbReference type="InterPro" id="IPR055354">
    <property type="entry name" value="DUF7507"/>
</dbReference>
<protein>
    <submittedName>
        <fullName evidence="3">Conserved repeat domain protein</fullName>
    </submittedName>
</protein>
<dbReference type="Pfam" id="PF01345">
    <property type="entry name" value="DUF11"/>
    <property type="match status" value="3"/>
</dbReference>
<feature type="domain" description="DUF11" evidence="1">
    <location>
        <begin position="1571"/>
        <end position="1663"/>
    </location>
</feature>
<keyword evidence="4" id="KW-1185">Reference proteome</keyword>
<proteinExistence type="predicted"/>
<dbReference type="InterPro" id="IPR051172">
    <property type="entry name" value="Chlamydia_OmcB"/>
</dbReference>
<dbReference type="NCBIfam" id="TIGR01451">
    <property type="entry name" value="B_ant_repeat"/>
    <property type="match status" value="4"/>
</dbReference>
<organism evidence="3 4">
    <name type="scientific">Methanothrix harundinacea (strain 6Ac)</name>
    <name type="common">Methanosaeta harundinacea</name>
    <dbReference type="NCBI Taxonomy" id="1110509"/>
    <lineage>
        <taxon>Archaea</taxon>
        <taxon>Methanobacteriati</taxon>
        <taxon>Methanobacteriota</taxon>
        <taxon>Stenosarchaea group</taxon>
        <taxon>Methanomicrobia</taxon>
        <taxon>Methanotrichales</taxon>
        <taxon>Methanotrichaceae</taxon>
        <taxon>Methanothrix</taxon>
    </lineage>
</organism>
<accession>G7WNH1</accession>
<evidence type="ECO:0000313" key="4">
    <source>
        <dbReference type="Proteomes" id="UP000005877"/>
    </source>
</evidence>
<dbReference type="PANTHER" id="PTHR34819">
    <property type="entry name" value="LARGE CYSTEINE-RICH PERIPLASMIC PROTEIN OMCB"/>
    <property type="match status" value="1"/>
</dbReference>
<dbReference type="PANTHER" id="PTHR34819:SF3">
    <property type="entry name" value="CELL SURFACE PROTEIN"/>
    <property type="match status" value="1"/>
</dbReference>
<dbReference type="Pfam" id="PF24346">
    <property type="entry name" value="DUF7507"/>
    <property type="match status" value="2"/>
</dbReference>
<dbReference type="PATRIC" id="fig|1110509.7.peg.626"/>
<feature type="domain" description="DUF11" evidence="1">
    <location>
        <begin position="1690"/>
        <end position="1778"/>
    </location>
</feature>
<feature type="domain" description="DUF7507" evidence="2">
    <location>
        <begin position="976"/>
        <end position="1064"/>
    </location>
</feature>
<evidence type="ECO:0000259" key="2">
    <source>
        <dbReference type="Pfam" id="PF24346"/>
    </source>
</evidence>
<dbReference type="GeneID" id="12509738"/>
<dbReference type="RefSeq" id="WP_014586132.1">
    <property type="nucleotide sequence ID" value="NC_017527.1"/>
</dbReference>